<feature type="domain" description="TY-Chap N-terminal" evidence="1">
    <location>
        <begin position="5"/>
        <end position="101"/>
    </location>
</feature>
<evidence type="ECO:0000259" key="1">
    <source>
        <dbReference type="Pfam" id="PF22552"/>
    </source>
</evidence>
<keyword evidence="3" id="KW-1185">Reference proteome</keyword>
<gene>
    <name evidence="2" type="ORF">CryarDRAFT_3524</name>
</gene>
<dbReference type="Pfam" id="PF22552">
    <property type="entry name" value="TY-Chap3"/>
    <property type="match status" value="1"/>
</dbReference>
<name>A0A010Z4S3_9ACTN</name>
<reference evidence="2 3" key="1">
    <citation type="submission" date="2013-07" db="EMBL/GenBank/DDBJ databases">
        <authorList>
            <consortium name="DOE Joint Genome Institute"/>
            <person name="Eisen J."/>
            <person name="Huntemann M."/>
            <person name="Han J."/>
            <person name="Chen A."/>
            <person name="Kyrpides N."/>
            <person name="Mavromatis K."/>
            <person name="Markowitz V."/>
            <person name="Palaniappan K."/>
            <person name="Ivanova N."/>
            <person name="Schaumberg A."/>
            <person name="Pati A."/>
            <person name="Liolios K."/>
            <person name="Nordberg H.P."/>
            <person name="Cantor M.N."/>
            <person name="Hua S.X."/>
            <person name="Woyke T."/>
        </authorList>
    </citation>
    <scope>NUCLEOTIDE SEQUENCE [LARGE SCALE GENOMIC DNA]</scope>
    <source>
        <strain evidence="2 3">DSM 44712</strain>
    </source>
</reference>
<evidence type="ECO:0000313" key="2">
    <source>
        <dbReference type="EMBL" id="EXG82348.1"/>
    </source>
</evidence>
<accession>A0A010Z4S3</accession>
<sequence>MPVDRWAALSEALALGLTRLAIDDFLVLDAAAGYVQCYQHDDRLLTEALDTGDPRLRELGWGDPDEVDQNLSVVVAWPFSHGAACELAERWVRTLRDVYDADPNTLRYLAANASSNDDWDAGYLGIAQRLDE</sequence>
<proteinExistence type="predicted"/>
<dbReference type="RefSeq" id="WP_157017811.1">
    <property type="nucleotide sequence ID" value="NZ_KK073874.1"/>
</dbReference>
<dbReference type="Proteomes" id="UP000021053">
    <property type="component" value="Unassembled WGS sequence"/>
</dbReference>
<dbReference type="OrthoDB" id="3295680at2"/>
<comment type="caution">
    <text evidence="2">The sequence shown here is derived from an EMBL/GenBank/DDBJ whole genome shotgun (WGS) entry which is preliminary data.</text>
</comment>
<dbReference type="HOGENOM" id="CLU_1913557_0_0_11"/>
<dbReference type="EMBL" id="JFBT01000001">
    <property type="protein sequence ID" value="EXG82348.1"/>
    <property type="molecule type" value="Genomic_DNA"/>
</dbReference>
<organism evidence="2 3">
    <name type="scientific">Cryptosporangium arvum DSM 44712</name>
    <dbReference type="NCBI Taxonomy" id="927661"/>
    <lineage>
        <taxon>Bacteria</taxon>
        <taxon>Bacillati</taxon>
        <taxon>Actinomycetota</taxon>
        <taxon>Actinomycetes</taxon>
        <taxon>Cryptosporangiales</taxon>
        <taxon>Cryptosporangiaceae</taxon>
        <taxon>Cryptosporangium</taxon>
    </lineage>
</organism>
<dbReference type="InterPro" id="IPR054344">
    <property type="entry name" value="TY-Chap_N"/>
</dbReference>
<dbReference type="AlphaFoldDB" id="A0A010Z4S3"/>
<protein>
    <recommendedName>
        <fullName evidence="1">TY-Chap N-terminal domain-containing protein</fullName>
    </recommendedName>
</protein>
<evidence type="ECO:0000313" key="3">
    <source>
        <dbReference type="Proteomes" id="UP000021053"/>
    </source>
</evidence>